<evidence type="ECO:0000256" key="1">
    <source>
        <dbReference type="SAM" id="Phobius"/>
    </source>
</evidence>
<name>A0A2U3LGY8_9FIRM</name>
<protein>
    <submittedName>
        <fullName evidence="2">Uncharacterized protein</fullName>
    </submittedName>
</protein>
<dbReference type="EMBL" id="OMOF01000445">
    <property type="protein sequence ID" value="SPF51163.1"/>
    <property type="molecule type" value="Genomic_DNA"/>
</dbReference>
<evidence type="ECO:0000313" key="2">
    <source>
        <dbReference type="EMBL" id="SPF51163.1"/>
    </source>
</evidence>
<keyword evidence="1" id="KW-0812">Transmembrane</keyword>
<feature type="transmembrane region" description="Helical" evidence="1">
    <location>
        <begin position="6"/>
        <end position="29"/>
    </location>
</feature>
<keyword evidence="1" id="KW-0472">Membrane</keyword>
<accession>A0A2U3LGY8</accession>
<reference evidence="3" key="1">
    <citation type="submission" date="2018-02" db="EMBL/GenBank/DDBJ databases">
        <authorList>
            <person name="Hausmann B."/>
        </authorList>
    </citation>
    <scope>NUCLEOTIDE SEQUENCE [LARGE SCALE GENOMIC DNA]</scope>
    <source>
        <strain evidence="3">Peat soil MAG SbF1</strain>
    </source>
</reference>
<gene>
    <name evidence="2" type="ORF">SBF1_50047</name>
</gene>
<keyword evidence="1" id="KW-1133">Transmembrane helix</keyword>
<organism evidence="2 3">
    <name type="scientific">Candidatus Desulfosporosinus infrequens</name>
    <dbReference type="NCBI Taxonomy" id="2043169"/>
    <lineage>
        <taxon>Bacteria</taxon>
        <taxon>Bacillati</taxon>
        <taxon>Bacillota</taxon>
        <taxon>Clostridia</taxon>
        <taxon>Eubacteriales</taxon>
        <taxon>Desulfitobacteriaceae</taxon>
        <taxon>Desulfosporosinus</taxon>
    </lineage>
</organism>
<sequence length="68" mass="8110">MTTINYWTAWIIVTISLLIMAMIIVALGIKAYLWMFGKVLDLLYIKKEFIQYVRDKKRGKLKPKQKME</sequence>
<dbReference type="AlphaFoldDB" id="A0A2U3LGY8"/>
<evidence type="ECO:0000313" key="3">
    <source>
        <dbReference type="Proteomes" id="UP000238916"/>
    </source>
</evidence>
<proteinExistence type="predicted"/>
<dbReference type="Proteomes" id="UP000238916">
    <property type="component" value="Unassembled WGS sequence"/>
</dbReference>